<sequence length="179" mass="19505">MIQTNKQNTALETITILGVGNILMSDEGFGVRVVEYLLANYRFPPSVELLDGGTSGIYLAPVIEDSRRLLIIDVLNMKGQAGEIHHLAGDNLRGAGLQISVSPHQVGLLEIIDICRLRDKAPGEIKIIGIIPQDLDLRLELSPTLRDKVKVVADMVIKQIEEWTNARVIPGSGPAQPTP</sequence>
<evidence type="ECO:0000256" key="3">
    <source>
        <dbReference type="ARBA" id="ARBA00022750"/>
    </source>
</evidence>
<dbReference type="NCBIfam" id="TIGR00072">
    <property type="entry name" value="hydrog_prot"/>
    <property type="match status" value="1"/>
</dbReference>
<dbReference type="SUPFAM" id="SSF53163">
    <property type="entry name" value="HybD-like"/>
    <property type="match status" value="1"/>
</dbReference>
<evidence type="ECO:0000256" key="2">
    <source>
        <dbReference type="ARBA" id="ARBA00022670"/>
    </source>
</evidence>
<dbReference type="InterPro" id="IPR023430">
    <property type="entry name" value="Pept_HybD-like_dom_sf"/>
</dbReference>
<dbReference type="CDD" id="cd06062">
    <property type="entry name" value="H2MP_MemB-H2up"/>
    <property type="match status" value="1"/>
</dbReference>
<name>A0A3B0VQ36_9ZZZZ</name>
<dbReference type="PANTHER" id="PTHR30302">
    <property type="entry name" value="HYDROGENASE 1 MATURATION PROTEASE"/>
    <property type="match status" value="1"/>
</dbReference>
<comment type="similarity">
    <text evidence="1">Belongs to the peptidase A31 family.</text>
</comment>
<dbReference type="EC" id="3.4.24.-" evidence="5"/>
<dbReference type="Pfam" id="PF01750">
    <property type="entry name" value="HycI"/>
    <property type="match status" value="1"/>
</dbReference>
<dbReference type="GO" id="GO:0008047">
    <property type="term" value="F:enzyme activator activity"/>
    <property type="evidence" value="ECO:0007669"/>
    <property type="project" value="InterPro"/>
</dbReference>
<reference evidence="5" key="1">
    <citation type="submission" date="2018-06" db="EMBL/GenBank/DDBJ databases">
        <authorList>
            <person name="Zhirakovskaya E."/>
        </authorList>
    </citation>
    <scope>NUCLEOTIDE SEQUENCE</scope>
</reference>
<dbReference type="PRINTS" id="PR00446">
    <property type="entry name" value="HYDRGNUPTAKE"/>
</dbReference>
<organism evidence="5">
    <name type="scientific">hydrothermal vent metagenome</name>
    <dbReference type="NCBI Taxonomy" id="652676"/>
    <lineage>
        <taxon>unclassified sequences</taxon>
        <taxon>metagenomes</taxon>
        <taxon>ecological metagenomes</taxon>
    </lineage>
</organism>
<dbReference type="Gene3D" id="3.40.50.1450">
    <property type="entry name" value="HybD-like"/>
    <property type="match status" value="1"/>
</dbReference>
<evidence type="ECO:0000256" key="4">
    <source>
        <dbReference type="ARBA" id="ARBA00022801"/>
    </source>
</evidence>
<dbReference type="EMBL" id="UOEX01000454">
    <property type="protein sequence ID" value="VAW42560.1"/>
    <property type="molecule type" value="Genomic_DNA"/>
</dbReference>
<protein>
    <submittedName>
        <fullName evidence="5">Hydrogenase maturation protease</fullName>
        <ecNumber evidence="5">3.4.24.-</ecNumber>
    </submittedName>
</protein>
<keyword evidence="3" id="KW-0064">Aspartyl protease</keyword>
<keyword evidence="4 5" id="KW-0378">Hydrolase</keyword>
<dbReference type="InterPro" id="IPR000671">
    <property type="entry name" value="Peptidase_A31"/>
</dbReference>
<evidence type="ECO:0000313" key="5">
    <source>
        <dbReference type="EMBL" id="VAW42560.1"/>
    </source>
</evidence>
<keyword evidence="2 5" id="KW-0645">Protease</keyword>
<accession>A0A3B0VQ36</accession>
<proteinExistence type="inferred from homology"/>
<dbReference type="PANTHER" id="PTHR30302:SF1">
    <property type="entry name" value="HYDROGENASE 2 MATURATION PROTEASE"/>
    <property type="match status" value="1"/>
</dbReference>
<dbReference type="AlphaFoldDB" id="A0A3B0VQ36"/>
<dbReference type="GO" id="GO:0004190">
    <property type="term" value="F:aspartic-type endopeptidase activity"/>
    <property type="evidence" value="ECO:0007669"/>
    <property type="project" value="UniProtKB-KW"/>
</dbReference>
<evidence type="ECO:0000256" key="1">
    <source>
        <dbReference type="ARBA" id="ARBA00006814"/>
    </source>
</evidence>
<gene>
    <name evidence="5" type="ORF">MNBD_DELTA03-472</name>
</gene>
<dbReference type="GO" id="GO:0016485">
    <property type="term" value="P:protein processing"/>
    <property type="evidence" value="ECO:0007669"/>
    <property type="project" value="TreeGrafter"/>
</dbReference>